<evidence type="ECO:0000256" key="1">
    <source>
        <dbReference type="ARBA" id="ARBA00022741"/>
    </source>
</evidence>
<evidence type="ECO:0000256" key="3">
    <source>
        <dbReference type="ARBA" id="ARBA00023186"/>
    </source>
</evidence>
<dbReference type="InterPro" id="IPR002423">
    <property type="entry name" value="Cpn60/GroEL/TCP-1"/>
</dbReference>
<evidence type="ECO:0000313" key="6">
    <source>
        <dbReference type="EMBL" id="KAI5317998.1"/>
    </source>
</evidence>
<evidence type="ECO:0000256" key="2">
    <source>
        <dbReference type="ARBA" id="ARBA00022840"/>
    </source>
</evidence>
<name>A0AAD4V9Q8_PRUDU</name>
<dbReference type="InterPro" id="IPR017998">
    <property type="entry name" value="Chaperone_TCP-1"/>
</dbReference>
<dbReference type="GO" id="GO:0005524">
    <property type="term" value="F:ATP binding"/>
    <property type="evidence" value="ECO:0007669"/>
    <property type="project" value="UniProtKB-KW"/>
</dbReference>
<keyword evidence="8" id="KW-1185">Reference proteome</keyword>
<evidence type="ECO:0008006" key="9">
    <source>
        <dbReference type="Google" id="ProtNLM"/>
    </source>
</evidence>
<keyword evidence="2" id="KW-0067">ATP-binding</keyword>
<dbReference type="EMBL" id="JAJFAZ020000007">
    <property type="protein sequence ID" value="KAI5320518.1"/>
    <property type="molecule type" value="Genomic_DNA"/>
</dbReference>
<sequence length="236" mass="25453">MSVARNILKNPKLGPAGGATQLTVSATLKQKSSSVEGIEKWPYEAAAIAFERIPRTVAPNCGVNVIRTMTALQGKHANGEKSWLGIDGSTGVITGVKEKKIGGYLFGLLLLLSFISFAISIFKVVGSSSSLHLLPIYFDSSHVRGSDLVVIWDACNVKAQSFKTAIEAACLLLRIDDIVSGMKKKQPPGAKAPSKPQVETEGDADNEQIIPECLWRARGYLSLNEVLLYRRKKGAL</sequence>
<comment type="caution">
    <text evidence="7">The sequence shown here is derived from an EMBL/GenBank/DDBJ whole genome shotgun (WGS) entry which is preliminary data.</text>
</comment>
<keyword evidence="5" id="KW-0472">Membrane</keyword>
<dbReference type="SUPFAM" id="SSF48592">
    <property type="entry name" value="GroEL equatorial domain-like"/>
    <property type="match status" value="2"/>
</dbReference>
<gene>
    <name evidence="6" type="ORF">L3X38_037706</name>
    <name evidence="7" type="ORF">L3X38_040226</name>
</gene>
<accession>A0AAD4V9Q8</accession>
<reference evidence="7 8" key="1">
    <citation type="journal article" date="2022" name="G3 (Bethesda)">
        <title>Whole-genome sequence and methylome profiling of the almond [Prunus dulcis (Mill.) D.A. Webb] cultivar 'Nonpareil'.</title>
        <authorList>
            <person name="D'Amico-Willman K.M."/>
            <person name="Ouma W.Z."/>
            <person name="Meulia T."/>
            <person name="Sideli G.M."/>
            <person name="Gradziel T.M."/>
            <person name="Fresnedo-Ramirez J."/>
        </authorList>
    </citation>
    <scope>NUCLEOTIDE SEQUENCE [LARGE SCALE GENOMIC DNA]</scope>
    <source>
        <strain evidence="7">Clone GOH B32 T37-40</strain>
    </source>
</reference>
<feature type="region of interest" description="Disordered" evidence="4">
    <location>
        <begin position="184"/>
        <end position="204"/>
    </location>
</feature>
<dbReference type="Gene3D" id="1.10.560.10">
    <property type="entry name" value="GroEL-like equatorial domain"/>
    <property type="match status" value="2"/>
</dbReference>
<dbReference type="Proteomes" id="UP001054821">
    <property type="component" value="Chromosome 7"/>
</dbReference>
<keyword evidence="1" id="KW-0547">Nucleotide-binding</keyword>
<evidence type="ECO:0000313" key="7">
    <source>
        <dbReference type="EMBL" id="KAI5320518.1"/>
    </source>
</evidence>
<dbReference type="InterPro" id="IPR027413">
    <property type="entry name" value="GROEL-like_equatorial_sf"/>
</dbReference>
<evidence type="ECO:0000313" key="8">
    <source>
        <dbReference type="Proteomes" id="UP001054821"/>
    </source>
</evidence>
<dbReference type="Gene3D" id="3.30.260.10">
    <property type="entry name" value="TCP-1-like chaperonin intermediate domain"/>
    <property type="match status" value="1"/>
</dbReference>
<keyword evidence="5" id="KW-1133">Transmembrane helix</keyword>
<dbReference type="GO" id="GO:0140662">
    <property type="term" value="F:ATP-dependent protein folding chaperone"/>
    <property type="evidence" value="ECO:0007669"/>
    <property type="project" value="InterPro"/>
</dbReference>
<feature type="transmembrane region" description="Helical" evidence="5">
    <location>
        <begin position="104"/>
        <end position="125"/>
    </location>
</feature>
<organism evidence="7 8">
    <name type="scientific">Prunus dulcis</name>
    <name type="common">Almond</name>
    <name type="synonym">Amygdalus dulcis</name>
    <dbReference type="NCBI Taxonomy" id="3755"/>
    <lineage>
        <taxon>Eukaryota</taxon>
        <taxon>Viridiplantae</taxon>
        <taxon>Streptophyta</taxon>
        <taxon>Embryophyta</taxon>
        <taxon>Tracheophyta</taxon>
        <taxon>Spermatophyta</taxon>
        <taxon>Magnoliopsida</taxon>
        <taxon>eudicotyledons</taxon>
        <taxon>Gunneridae</taxon>
        <taxon>Pentapetalae</taxon>
        <taxon>rosids</taxon>
        <taxon>fabids</taxon>
        <taxon>Rosales</taxon>
        <taxon>Rosaceae</taxon>
        <taxon>Amygdaloideae</taxon>
        <taxon>Amygdaleae</taxon>
        <taxon>Prunus</taxon>
    </lineage>
</organism>
<dbReference type="Pfam" id="PF00118">
    <property type="entry name" value="Cpn60_TCP1"/>
    <property type="match status" value="1"/>
</dbReference>
<dbReference type="AlphaFoldDB" id="A0AAD4V9Q8"/>
<evidence type="ECO:0000256" key="4">
    <source>
        <dbReference type="SAM" id="MobiDB-lite"/>
    </source>
</evidence>
<keyword evidence="3" id="KW-0143">Chaperone</keyword>
<protein>
    <recommendedName>
        <fullName evidence="9">TCP-1/cpn60 chaperonin family protein</fullName>
    </recommendedName>
</protein>
<dbReference type="EMBL" id="JAJFAZ020000007">
    <property type="protein sequence ID" value="KAI5317998.1"/>
    <property type="molecule type" value="Genomic_DNA"/>
</dbReference>
<keyword evidence="5" id="KW-0812">Transmembrane</keyword>
<dbReference type="PANTHER" id="PTHR11353">
    <property type="entry name" value="CHAPERONIN"/>
    <property type="match status" value="1"/>
</dbReference>
<evidence type="ECO:0000256" key="5">
    <source>
        <dbReference type="SAM" id="Phobius"/>
    </source>
</evidence>
<proteinExistence type="predicted"/>
<dbReference type="InterPro" id="IPR027410">
    <property type="entry name" value="TCP-1-like_intermed_sf"/>
</dbReference>